<protein>
    <submittedName>
        <fullName evidence="1">Uncharacterized protein</fullName>
    </submittedName>
</protein>
<proteinExistence type="predicted"/>
<dbReference type="Proteomes" id="UP000177053">
    <property type="component" value="Unassembled WGS sequence"/>
</dbReference>
<name>A0A1F7XCT4_9BACT</name>
<sequence length="81" mass="8818">MSKENGEITNEQAMDPKGCGAGTENACFALTFGESGFNCLLITNPQIAQMAGIRLGWRLNIDEEDKKVWCPLGVLNNSKQV</sequence>
<gene>
    <name evidence="1" type="ORF">A2Z22_03480</name>
</gene>
<evidence type="ECO:0000313" key="1">
    <source>
        <dbReference type="EMBL" id="OGM12125.1"/>
    </source>
</evidence>
<evidence type="ECO:0000313" key="2">
    <source>
        <dbReference type="Proteomes" id="UP000177053"/>
    </source>
</evidence>
<dbReference type="EMBL" id="MGFS01000003">
    <property type="protein sequence ID" value="OGM12125.1"/>
    <property type="molecule type" value="Genomic_DNA"/>
</dbReference>
<reference evidence="1 2" key="1">
    <citation type="journal article" date="2016" name="Nat. Commun.">
        <title>Thousands of microbial genomes shed light on interconnected biogeochemical processes in an aquifer system.</title>
        <authorList>
            <person name="Anantharaman K."/>
            <person name="Brown C.T."/>
            <person name="Hug L.A."/>
            <person name="Sharon I."/>
            <person name="Castelle C.J."/>
            <person name="Probst A.J."/>
            <person name="Thomas B.C."/>
            <person name="Singh A."/>
            <person name="Wilkins M.J."/>
            <person name="Karaoz U."/>
            <person name="Brodie E.L."/>
            <person name="Williams K.H."/>
            <person name="Hubbard S.S."/>
            <person name="Banfield J.F."/>
        </authorList>
    </citation>
    <scope>NUCLEOTIDE SEQUENCE [LARGE SCALE GENOMIC DNA]</scope>
</reference>
<organism evidence="1 2">
    <name type="scientific">Candidatus Woesebacteria bacterium RBG_16_34_12</name>
    <dbReference type="NCBI Taxonomy" id="1802480"/>
    <lineage>
        <taxon>Bacteria</taxon>
        <taxon>Candidatus Woeseibacteriota</taxon>
    </lineage>
</organism>
<accession>A0A1F7XCT4</accession>
<comment type="caution">
    <text evidence="1">The sequence shown here is derived from an EMBL/GenBank/DDBJ whole genome shotgun (WGS) entry which is preliminary data.</text>
</comment>
<dbReference type="AlphaFoldDB" id="A0A1F7XCT4"/>